<dbReference type="InterPro" id="IPR003203">
    <property type="entry name" value="CobU/CobP"/>
</dbReference>
<keyword evidence="13 20" id="KW-0418">Kinase</keyword>
<dbReference type="RefSeq" id="WP_055250409.1">
    <property type="nucleotide sequence ID" value="NZ_CABIXX010000003.1"/>
</dbReference>
<feature type="binding site" evidence="19">
    <location>
        <position position="83"/>
    </location>
    <ligand>
        <name>GTP</name>
        <dbReference type="ChEBI" id="CHEBI:37565"/>
    </ligand>
</feature>
<keyword evidence="14" id="KW-0067">ATP-binding</keyword>
<keyword evidence="12 19" id="KW-0547">Nucleotide-binding</keyword>
<dbReference type="GO" id="GO:0005524">
    <property type="term" value="F:ATP binding"/>
    <property type="evidence" value="ECO:0007669"/>
    <property type="project" value="UniProtKB-KW"/>
</dbReference>
<keyword evidence="15 19" id="KW-0342">GTP-binding</keyword>
<evidence type="ECO:0000256" key="5">
    <source>
        <dbReference type="ARBA" id="ARBA00004692"/>
    </source>
</evidence>
<dbReference type="InterPro" id="IPR027417">
    <property type="entry name" value="P-loop_NTPase"/>
</dbReference>
<feature type="binding site" evidence="19">
    <location>
        <begin position="50"/>
        <end position="53"/>
    </location>
    <ligand>
        <name>GTP</name>
        <dbReference type="ChEBI" id="CHEBI:37565"/>
    </ligand>
</feature>
<evidence type="ECO:0000256" key="10">
    <source>
        <dbReference type="ARBA" id="ARBA00022573"/>
    </source>
</evidence>
<evidence type="ECO:0000256" key="4">
    <source>
        <dbReference type="ARBA" id="ARBA00003889"/>
    </source>
</evidence>
<gene>
    <name evidence="20" type="primary">cobU</name>
    <name evidence="20" type="ORF">ERS852514_00304</name>
</gene>
<reference evidence="20 21" key="1">
    <citation type="submission" date="2015-09" db="EMBL/GenBank/DDBJ databases">
        <authorList>
            <consortium name="Pathogen Informatics"/>
        </authorList>
    </citation>
    <scope>NUCLEOTIDE SEQUENCE [LARGE SCALE GENOMIC DNA]</scope>
    <source>
        <strain evidence="20 21">2789STDY5834902</strain>
    </source>
</reference>
<dbReference type="EC" id="2.7.7.62" evidence="9"/>
<evidence type="ECO:0000256" key="9">
    <source>
        <dbReference type="ARBA" id="ARBA00012523"/>
    </source>
</evidence>
<dbReference type="Pfam" id="PF02283">
    <property type="entry name" value="CobU"/>
    <property type="match status" value="1"/>
</dbReference>
<organism evidence="20 21">
    <name type="scientific">Collinsella aerofaciens</name>
    <dbReference type="NCBI Taxonomy" id="74426"/>
    <lineage>
        <taxon>Bacteria</taxon>
        <taxon>Bacillati</taxon>
        <taxon>Actinomycetota</taxon>
        <taxon>Coriobacteriia</taxon>
        <taxon>Coriobacteriales</taxon>
        <taxon>Coriobacteriaceae</taxon>
        <taxon>Collinsella</taxon>
    </lineage>
</organism>
<comment type="pathway">
    <text evidence="6">Cofactor biosynthesis; adenosylcobalamin biosynthesis; adenosylcobalamin from cob(II)yrinate a,c-diamide: step 5/7.</text>
</comment>
<evidence type="ECO:0000256" key="16">
    <source>
        <dbReference type="ARBA" id="ARBA00029570"/>
    </source>
</evidence>
<dbReference type="SUPFAM" id="SSF52540">
    <property type="entry name" value="P-loop containing nucleoside triphosphate hydrolases"/>
    <property type="match status" value="1"/>
</dbReference>
<comment type="catalytic activity">
    <reaction evidence="2">
        <text>adenosylcob(III)inamide phosphate + GTP + H(+) = adenosylcob(III)inamide-GDP + diphosphate</text>
        <dbReference type="Rhea" id="RHEA:22712"/>
        <dbReference type="ChEBI" id="CHEBI:15378"/>
        <dbReference type="ChEBI" id="CHEBI:33019"/>
        <dbReference type="ChEBI" id="CHEBI:37565"/>
        <dbReference type="ChEBI" id="CHEBI:58502"/>
        <dbReference type="ChEBI" id="CHEBI:60487"/>
        <dbReference type="EC" id="2.7.7.62"/>
    </reaction>
</comment>
<evidence type="ECO:0000256" key="11">
    <source>
        <dbReference type="ARBA" id="ARBA00022679"/>
    </source>
</evidence>
<evidence type="ECO:0000313" key="20">
    <source>
        <dbReference type="EMBL" id="CUO85699.1"/>
    </source>
</evidence>
<dbReference type="GO" id="GO:0005525">
    <property type="term" value="F:GTP binding"/>
    <property type="evidence" value="ECO:0007669"/>
    <property type="project" value="UniProtKB-KW"/>
</dbReference>
<dbReference type="Gene3D" id="3.40.50.300">
    <property type="entry name" value="P-loop containing nucleotide triphosphate hydrolases"/>
    <property type="match status" value="1"/>
</dbReference>
<dbReference type="GO" id="GO:0043752">
    <property type="term" value="F:adenosylcobinamide kinase activity"/>
    <property type="evidence" value="ECO:0007669"/>
    <property type="project" value="UniProtKB-EC"/>
</dbReference>
<dbReference type="PANTHER" id="PTHR34848:SF1">
    <property type="entry name" value="BIFUNCTIONAL ADENOSYLCOBALAMIN BIOSYNTHESIS PROTEIN COBU"/>
    <property type="match status" value="1"/>
</dbReference>
<dbReference type="EMBL" id="CZAQ01000003">
    <property type="protein sequence ID" value="CUO85699.1"/>
    <property type="molecule type" value="Genomic_DNA"/>
</dbReference>
<comment type="similarity">
    <text evidence="7">Belongs to the CobU/CobP family.</text>
</comment>
<evidence type="ECO:0000313" key="21">
    <source>
        <dbReference type="Proteomes" id="UP000095454"/>
    </source>
</evidence>
<dbReference type="GO" id="GO:0009236">
    <property type="term" value="P:cobalamin biosynthetic process"/>
    <property type="evidence" value="ECO:0007669"/>
    <property type="project" value="UniProtKB-UniPathway"/>
</dbReference>
<keyword evidence="10" id="KW-0169">Cobalamin biosynthesis</keyword>
<evidence type="ECO:0000256" key="1">
    <source>
        <dbReference type="ARBA" id="ARBA00000312"/>
    </source>
</evidence>
<dbReference type="GO" id="GO:0008820">
    <property type="term" value="F:cobinamide phosphate guanylyltransferase activity"/>
    <property type="evidence" value="ECO:0007669"/>
    <property type="project" value="UniProtKB-EC"/>
</dbReference>
<feature type="binding site" evidence="19">
    <location>
        <begin position="8"/>
        <end position="15"/>
    </location>
    <ligand>
        <name>GTP</name>
        <dbReference type="ChEBI" id="CHEBI:37565"/>
    </ligand>
</feature>
<comment type="pathway">
    <text evidence="5">Cofactor biosynthesis; adenosylcobalamin biosynthesis; adenosylcobalamin from cob(II)yrinate a,c-diamide: step 6/7.</text>
</comment>
<evidence type="ECO:0000256" key="12">
    <source>
        <dbReference type="ARBA" id="ARBA00022741"/>
    </source>
</evidence>
<evidence type="ECO:0000256" key="6">
    <source>
        <dbReference type="ARBA" id="ARBA00005159"/>
    </source>
</evidence>
<comment type="catalytic activity">
    <reaction evidence="3">
        <text>adenosylcob(III)inamide + GTP = adenosylcob(III)inamide phosphate + GDP + H(+)</text>
        <dbReference type="Rhea" id="RHEA:15765"/>
        <dbReference type="ChEBI" id="CHEBI:2480"/>
        <dbReference type="ChEBI" id="CHEBI:15378"/>
        <dbReference type="ChEBI" id="CHEBI:37565"/>
        <dbReference type="ChEBI" id="CHEBI:58189"/>
        <dbReference type="ChEBI" id="CHEBI:58502"/>
        <dbReference type="EC" id="2.7.1.156"/>
    </reaction>
</comment>
<name>A0A174IL01_9ACTN</name>
<dbReference type="AlphaFoldDB" id="A0A174IL01"/>
<dbReference type="PIRSF" id="PIRSF006135">
    <property type="entry name" value="CobU"/>
    <property type="match status" value="1"/>
</dbReference>
<evidence type="ECO:0000256" key="15">
    <source>
        <dbReference type="ARBA" id="ARBA00023134"/>
    </source>
</evidence>
<evidence type="ECO:0000256" key="8">
    <source>
        <dbReference type="ARBA" id="ARBA00012016"/>
    </source>
</evidence>
<evidence type="ECO:0000256" key="17">
    <source>
        <dbReference type="ARBA" id="ARBA00030571"/>
    </source>
</evidence>
<sequence length="182" mass="19179">MTVTLVIGAAASGKSAYAESLCLGHDGPRVYLATMEPFGEEGARRIARHRALREGKGFSTLERTRDVGAAVPGLPRGCTLLLEDVGNLVANELFAEGGLSPRDPDAAAREVLGGIERLAQAAAYTVVVTVDVFADGMRYDEGTEAWRRALARVNAGVAALADRAVEVVCGIPVWMKGEGPTR</sequence>
<dbReference type="Proteomes" id="UP000095454">
    <property type="component" value="Unassembled WGS sequence"/>
</dbReference>
<feature type="binding site" evidence="19">
    <location>
        <position position="62"/>
    </location>
    <ligand>
        <name>GTP</name>
        <dbReference type="ChEBI" id="CHEBI:37565"/>
    </ligand>
</feature>
<evidence type="ECO:0000256" key="13">
    <source>
        <dbReference type="ARBA" id="ARBA00022777"/>
    </source>
</evidence>
<comment type="function">
    <text evidence="4">Catalyzes ATP-dependent phosphorylation of adenosylcobinamide and addition of GMP to adenosylcobinamide phosphate.</text>
</comment>
<keyword evidence="11 20" id="KW-0808">Transferase</keyword>
<accession>A0A174IL01</accession>
<evidence type="ECO:0000256" key="19">
    <source>
        <dbReference type="PIRSR" id="PIRSR006135-2"/>
    </source>
</evidence>
<dbReference type="UniPathway" id="UPA00148">
    <property type="reaction ID" value="UER00236"/>
</dbReference>
<evidence type="ECO:0000256" key="14">
    <source>
        <dbReference type="ARBA" id="ARBA00022840"/>
    </source>
</evidence>
<proteinExistence type="inferred from homology"/>
<dbReference type="EC" id="2.7.1.156" evidence="8"/>
<evidence type="ECO:0000256" key="7">
    <source>
        <dbReference type="ARBA" id="ARBA00007490"/>
    </source>
</evidence>
<feature type="active site" description="GMP-histidine intermediate" evidence="18">
    <location>
        <position position="49"/>
    </location>
</feature>
<dbReference type="PANTHER" id="PTHR34848">
    <property type="match status" value="1"/>
</dbReference>
<comment type="catalytic activity">
    <reaction evidence="1">
        <text>adenosylcob(III)inamide + ATP = adenosylcob(III)inamide phosphate + ADP + H(+)</text>
        <dbReference type="Rhea" id="RHEA:15769"/>
        <dbReference type="ChEBI" id="CHEBI:2480"/>
        <dbReference type="ChEBI" id="CHEBI:15378"/>
        <dbReference type="ChEBI" id="CHEBI:30616"/>
        <dbReference type="ChEBI" id="CHEBI:58502"/>
        <dbReference type="ChEBI" id="CHEBI:456216"/>
        <dbReference type="EC" id="2.7.1.156"/>
    </reaction>
</comment>
<protein>
    <recommendedName>
        <fullName evidence="16">Adenosylcobinamide kinase</fullName>
        <ecNumber evidence="8">2.7.1.156</ecNumber>
        <ecNumber evidence="9">2.7.7.62</ecNumber>
    </recommendedName>
    <alternativeName>
        <fullName evidence="17">Adenosylcobinamide-phosphate guanylyltransferase</fullName>
    </alternativeName>
</protein>
<evidence type="ECO:0000256" key="18">
    <source>
        <dbReference type="PIRSR" id="PIRSR006135-1"/>
    </source>
</evidence>
<evidence type="ECO:0000256" key="3">
    <source>
        <dbReference type="ARBA" id="ARBA00001522"/>
    </source>
</evidence>
<evidence type="ECO:0000256" key="2">
    <source>
        <dbReference type="ARBA" id="ARBA00000711"/>
    </source>
</evidence>